<dbReference type="EMBL" id="JH767575">
    <property type="protein sequence ID" value="EON65590.1"/>
    <property type="molecule type" value="Genomic_DNA"/>
</dbReference>
<dbReference type="Proteomes" id="UP000016924">
    <property type="component" value="Unassembled WGS sequence"/>
</dbReference>
<dbReference type="Pfam" id="PF00651">
    <property type="entry name" value="BTB"/>
    <property type="match status" value="1"/>
</dbReference>
<proteinExistence type="predicted"/>
<evidence type="ECO:0000313" key="2">
    <source>
        <dbReference type="EMBL" id="EON65590.1"/>
    </source>
</evidence>
<dbReference type="GeneID" id="19902139"/>
<dbReference type="InterPro" id="IPR000210">
    <property type="entry name" value="BTB/POZ_dom"/>
</dbReference>
<dbReference type="OrthoDB" id="6359816at2759"/>
<gene>
    <name evidence="2" type="ORF">W97_04828</name>
</gene>
<dbReference type="HOGENOM" id="CLU_057752_5_2_1"/>
<dbReference type="InterPro" id="IPR011333">
    <property type="entry name" value="SKP1/BTB/POZ_sf"/>
</dbReference>
<protein>
    <recommendedName>
        <fullName evidence="1">BTB domain-containing protein</fullName>
    </recommendedName>
</protein>
<sequence>MGRLQQEELVKSLRKLYDSTDYSDLTIVTGIDRHKVHKAVLCPRSEWFAAACRFGKEALSGEITLEHDNPYIVRCMIQYFYKLDYPPFVEPEPEPEASSVLGWGNRAVSRGLGAPSPESPPVAAPEGFVEPAPAPQDIELAVDDFWAIPTRKKGKKGKKADISSRLQLKADPDASLSTHAQVYAIADKYNISGLRALAVEKYENAASKYWDTEGFPPSIHIIYSSTPDEDRDLRDIVVQTISDHMGLLETPEMEATMRELNGLAFDVLKSKWH</sequence>
<dbReference type="eggNOG" id="ENOG502QUFU">
    <property type="taxonomic scope" value="Eukaryota"/>
</dbReference>
<reference evidence="3" key="1">
    <citation type="submission" date="2012-06" db="EMBL/GenBank/DDBJ databases">
        <title>The genome sequence of Coniosporium apollinis CBS 100218.</title>
        <authorList>
            <consortium name="The Broad Institute Genome Sequencing Platform"/>
            <person name="Cuomo C."/>
            <person name="Gorbushina A."/>
            <person name="Noack S."/>
            <person name="Walker B."/>
            <person name="Young S.K."/>
            <person name="Zeng Q."/>
            <person name="Gargeya S."/>
            <person name="Fitzgerald M."/>
            <person name="Haas B."/>
            <person name="Abouelleil A."/>
            <person name="Alvarado L."/>
            <person name="Arachchi H.M."/>
            <person name="Berlin A.M."/>
            <person name="Chapman S.B."/>
            <person name="Goldberg J."/>
            <person name="Griggs A."/>
            <person name="Gujja S."/>
            <person name="Hansen M."/>
            <person name="Howarth C."/>
            <person name="Imamovic A."/>
            <person name="Larimer J."/>
            <person name="McCowan C."/>
            <person name="Montmayeur A."/>
            <person name="Murphy C."/>
            <person name="Neiman D."/>
            <person name="Pearson M."/>
            <person name="Priest M."/>
            <person name="Roberts A."/>
            <person name="Saif S."/>
            <person name="Shea T."/>
            <person name="Sisk P."/>
            <person name="Sykes S."/>
            <person name="Wortman J."/>
            <person name="Nusbaum C."/>
            <person name="Birren B."/>
        </authorList>
    </citation>
    <scope>NUCLEOTIDE SEQUENCE [LARGE SCALE GENOMIC DNA]</scope>
    <source>
        <strain evidence="3">CBS 100218</strain>
    </source>
</reference>
<keyword evidence="3" id="KW-1185">Reference proteome</keyword>
<organism evidence="2 3">
    <name type="scientific">Coniosporium apollinis (strain CBS 100218)</name>
    <name type="common">Rock-inhabiting black yeast</name>
    <dbReference type="NCBI Taxonomy" id="1168221"/>
    <lineage>
        <taxon>Eukaryota</taxon>
        <taxon>Fungi</taxon>
        <taxon>Dikarya</taxon>
        <taxon>Ascomycota</taxon>
        <taxon>Pezizomycotina</taxon>
        <taxon>Dothideomycetes</taxon>
        <taxon>Dothideomycetes incertae sedis</taxon>
        <taxon>Coniosporium</taxon>
    </lineage>
</organism>
<evidence type="ECO:0000259" key="1">
    <source>
        <dbReference type="Pfam" id="PF00651"/>
    </source>
</evidence>
<dbReference type="SUPFAM" id="SSF54695">
    <property type="entry name" value="POZ domain"/>
    <property type="match status" value="1"/>
</dbReference>
<evidence type="ECO:0000313" key="3">
    <source>
        <dbReference type="Proteomes" id="UP000016924"/>
    </source>
</evidence>
<feature type="domain" description="BTB" evidence="1">
    <location>
        <begin position="14"/>
        <end position="82"/>
    </location>
</feature>
<dbReference type="PANTHER" id="PTHR47843">
    <property type="entry name" value="BTB DOMAIN-CONTAINING PROTEIN-RELATED"/>
    <property type="match status" value="1"/>
</dbReference>
<dbReference type="RefSeq" id="XP_007780907.1">
    <property type="nucleotide sequence ID" value="XM_007782717.1"/>
</dbReference>
<accession>R7YUM2</accession>
<dbReference type="CDD" id="cd18186">
    <property type="entry name" value="BTB_POZ_ZBTB_KLHL-like"/>
    <property type="match status" value="1"/>
</dbReference>
<dbReference type="PANTHER" id="PTHR47843:SF5">
    <property type="entry name" value="BTB_POZ DOMAIN PROTEIN"/>
    <property type="match status" value="1"/>
</dbReference>
<dbReference type="AlphaFoldDB" id="R7YUM2"/>
<dbReference type="Gene3D" id="3.30.710.10">
    <property type="entry name" value="Potassium Channel Kv1.1, Chain A"/>
    <property type="match status" value="1"/>
</dbReference>
<dbReference type="OMA" id="FEREDMK"/>
<name>R7YUM2_CONA1</name>